<name>A0ABV6LI20_9BACI</name>
<sequence>MDKAKKEDNVITMTKRKFYLFLGFTVGLTIVIYGIVEQAMERIF</sequence>
<keyword evidence="1" id="KW-1133">Transmembrane helix</keyword>
<dbReference type="Proteomes" id="UP001589836">
    <property type="component" value="Unassembled WGS sequence"/>
</dbReference>
<dbReference type="RefSeq" id="WP_377344520.1">
    <property type="nucleotide sequence ID" value="NZ_JBHLTP010000001.1"/>
</dbReference>
<comment type="caution">
    <text evidence="2">The sequence shown here is derived from an EMBL/GenBank/DDBJ whole genome shotgun (WGS) entry which is preliminary data.</text>
</comment>
<keyword evidence="1" id="KW-0812">Transmembrane</keyword>
<feature type="transmembrane region" description="Helical" evidence="1">
    <location>
        <begin position="18"/>
        <end position="36"/>
    </location>
</feature>
<keyword evidence="1" id="KW-0472">Membrane</keyword>
<dbReference type="EMBL" id="JBHLTP010000001">
    <property type="protein sequence ID" value="MFC0522041.1"/>
    <property type="molecule type" value="Genomic_DNA"/>
</dbReference>
<proteinExistence type="predicted"/>
<organism evidence="2 3">
    <name type="scientific">Pontibacillus salicampi</name>
    <dbReference type="NCBI Taxonomy" id="1449801"/>
    <lineage>
        <taxon>Bacteria</taxon>
        <taxon>Bacillati</taxon>
        <taxon>Bacillota</taxon>
        <taxon>Bacilli</taxon>
        <taxon>Bacillales</taxon>
        <taxon>Bacillaceae</taxon>
        <taxon>Pontibacillus</taxon>
    </lineage>
</organism>
<evidence type="ECO:0000313" key="3">
    <source>
        <dbReference type="Proteomes" id="UP001589836"/>
    </source>
</evidence>
<evidence type="ECO:0000313" key="2">
    <source>
        <dbReference type="EMBL" id="MFC0522041.1"/>
    </source>
</evidence>
<reference evidence="2 3" key="1">
    <citation type="submission" date="2024-09" db="EMBL/GenBank/DDBJ databases">
        <authorList>
            <person name="Sun Q."/>
            <person name="Mori K."/>
        </authorList>
    </citation>
    <scope>NUCLEOTIDE SEQUENCE [LARGE SCALE GENOMIC DNA]</scope>
    <source>
        <strain evidence="2 3">NCAIM B.02529</strain>
    </source>
</reference>
<protein>
    <submittedName>
        <fullName evidence="2">Uncharacterized protein</fullName>
    </submittedName>
</protein>
<evidence type="ECO:0000256" key="1">
    <source>
        <dbReference type="SAM" id="Phobius"/>
    </source>
</evidence>
<accession>A0ABV6LI20</accession>
<keyword evidence="3" id="KW-1185">Reference proteome</keyword>
<gene>
    <name evidence="2" type="ORF">ACFFGV_00360</name>
</gene>